<reference evidence="1" key="2">
    <citation type="submission" date="2025-08" db="UniProtKB">
        <authorList>
            <consortium name="Ensembl"/>
        </authorList>
    </citation>
    <scope>IDENTIFICATION</scope>
</reference>
<keyword evidence="2" id="KW-1185">Reference proteome</keyword>
<proteinExistence type="predicted"/>
<protein>
    <submittedName>
        <fullName evidence="1">Uncharacterized protein</fullName>
    </submittedName>
</protein>
<accession>A0A8K9WZL3</accession>
<dbReference type="Proteomes" id="UP000694395">
    <property type="component" value="Chromosome 12"/>
</dbReference>
<dbReference type="AlphaFoldDB" id="A0A8K9WZL3"/>
<reference evidence="1" key="1">
    <citation type="submission" date="2020-07" db="EMBL/GenBank/DDBJ databases">
        <title>A long reads based de novo assembly of the rainbow trout Arlee double haploid line genome.</title>
        <authorList>
            <person name="Gao G."/>
            <person name="Palti Y."/>
        </authorList>
    </citation>
    <scope>NUCLEOTIDE SEQUENCE [LARGE SCALE GENOMIC DNA]</scope>
</reference>
<evidence type="ECO:0000313" key="2">
    <source>
        <dbReference type="Proteomes" id="UP000694395"/>
    </source>
</evidence>
<name>A0A8K9WZL3_ONCMY</name>
<dbReference type="GeneTree" id="ENSGT00530000063516"/>
<evidence type="ECO:0000313" key="1">
    <source>
        <dbReference type="Ensembl" id="ENSOMYP00000125688.1"/>
    </source>
</evidence>
<dbReference type="Ensembl" id="ENSOMYT00000091212.2">
    <property type="protein sequence ID" value="ENSOMYP00000125688.1"/>
    <property type="gene ID" value="ENSOMYG00000038630.2"/>
</dbReference>
<reference evidence="1" key="3">
    <citation type="submission" date="2025-09" db="UniProtKB">
        <authorList>
            <consortium name="Ensembl"/>
        </authorList>
    </citation>
    <scope>IDENTIFICATION</scope>
</reference>
<organism evidence="1 2">
    <name type="scientific">Oncorhynchus mykiss</name>
    <name type="common">Rainbow trout</name>
    <name type="synonym">Salmo gairdneri</name>
    <dbReference type="NCBI Taxonomy" id="8022"/>
    <lineage>
        <taxon>Eukaryota</taxon>
        <taxon>Metazoa</taxon>
        <taxon>Chordata</taxon>
        <taxon>Craniata</taxon>
        <taxon>Vertebrata</taxon>
        <taxon>Euteleostomi</taxon>
        <taxon>Actinopterygii</taxon>
        <taxon>Neopterygii</taxon>
        <taxon>Teleostei</taxon>
        <taxon>Protacanthopterygii</taxon>
        <taxon>Salmoniformes</taxon>
        <taxon>Salmonidae</taxon>
        <taxon>Salmoninae</taxon>
        <taxon>Oncorhynchus</taxon>
    </lineage>
</organism>
<sequence>MGQLKFNMSEDNNVEMYRNDLPNADTPPAELHCWRVKWKHRGKFFPNVLAFLRVLSNLPVLGLEDVDGNASCKCFQMYLLAFLNIHYNARHDLDFMVDGYAFLTTMNSFSHLVT</sequence>